<evidence type="ECO:0000259" key="4">
    <source>
        <dbReference type="PROSITE" id="PS50893"/>
    </source>
</evidence>
<dbReference type="GO" id="GO:0022857">
    <property type="term" value="F:transmembrane transporter activity"/>
    <property type="evidence" value="ECO:0007669"/>
    <property type="project" value="TreeGrafter"/>
</dbReference>
<comment type="similarity">
    <text evidence="1">Belongs to the ABC transporter superfamily.</text>
</comment>
<dbReference type="PROSITE" id="PS50893">
    <property type="entry name" value="ABC_TRANSPORTER_2"/>
    <property type="match status" value="1"/>
</dbReference>
<evidence type="ECO:0000256" key="2">
    <source>
        <dbReference type="ARBA" id="ARBA00022741"/>
    </source>
</evidence>
<accession>A0A1H1VUV0</accession>
<dbReference type="GO" id="GO:0005524">
    <property type="term" value="F:ATP binding"/>
    <property type="evidence" value="ECO:0007669"/>
    <property type="project" value="UniProtKB-KW"/>
</dbReference>
<dbReference type="GO" id="GO:0005886">
    <property type="term" value="C:plasma membrane"/>
    <property type="evidence" value="ECO:0007669"/>
    <property type="project" value="TreeGrafter"/>
</dbReference>
<dbReference type="OrthoDB" id="4425833at2"/>
<evidence type="ECO:0000313" key="5">
    <source>
        <dbReference type="EMBL" id="SDS88251.1"/>
    </source>
</evidence>
<protein>
    <submittedName>
        <fullName evidence="5">Putative ABC transport system ATP-binding protein</fullName>
    </submittedName>
</protein>
<organism evidence="5 6">
    <name type="scientific">Pseudarthrobacter equi</name>
    <dbReference type="NCBI Taxonomy" id="728066"/>
    <lineage>
        <taxon>Bacteria</taxon>
        <taxon>Bacillati</taxon>
        <taxon>Actinomycetota</taxon>
        <taxon>Actinomycetes</taxon>
        <taxon>Micrococcales</taxon>
        <taxon>Micrococcaceae</taxon>
        <taxon>Pseudarthrobacter</taxon>
    </lineage>
</organism>
<name>A0A1H1VUV0_9MICC</name>
<keyword evidence="3 5" id="KW-0067">ATP-binding</keyword>
<feature type="domain" description="ABC transporter" evidence="4">
    <location>
        <begin position="3"/>
        <end position="211"/>
    </location>
</feature>
<dbReference type="GO" id="GO:0016887">
    <property type="term" value="F:ATP hydrolysis activity"/>
    <property type="evidence" value="ECO:0007669"/>
    <property type="project" value="InterPro"/>
</dbReference>
<evidence type="ECO:0000256" key="1">
    <source>
        <dbReference type="ARBA" id="ARBA00005417"/>
    </source>
</evidence>
<dbReference type="Gene3D" id="3.40.50.300">
    <property type="entry name" value="P-loop containing nucleotide triphosphate hydrolases"/>
    <property type="match status" value="1"/>
</dbReference>
<proteinExistence type="inferred from homology"/>
<dbReference type="PANTHER" id="PTHR24220:SF689">
    <property type="entry name" value="LIPOPROTEIN-RELEASING SYSTEM ATP-BINDING PROTEIN LOLD"/>
    <property type="match status" value="1"/>
</dbReference>
<gene>
    <name evidence="5" type="ORF">SAMN04489743_1108</name>
</gene>
<dbReference type="InterPro" id="IPR027417">
    <property type="entry name" value="P-loop_NTPase"/>
</dbReference>
<dbReference type="InterPro" id="IPR003439">
    <property type="entry name" value="ABC_transporter-like_ATP-bd"/>
</dbReference>
<dbReference type="SMART" id="SM00382">
    <property type="entry name" value="AAA"/>
    <property type="match status" value="1"/>
</dbReference>
<evidence type="ECO:0000256" key="3">
    <source>
        <dbReference type="ARBA" id="ARBA00022840"/>
    </source>
</evidence>
<dbReference type="Proteomes" id="UP000198751">
    <property type="component" value="Chromosome I"/>
</dbReference>
<dbReference type="Pfam" id="PF00005">
    <property type="entry name" value="ABC_tran"/>
    <property type="match status" value="1"/>
</dbReference>
<dbReference type="InterPro" id="IPR015854">
    <property type="entry name" value="ABC_transpr_LolD-like"/>
</dbReference>
<dbReference type="EMBL" id="LT629779">
    <property type="protein sequence ID" value="SDS88251.1"/>
    <property type="molecule type" value="Genomic_DNA"/>
</dbReference>
<sequence length="211" mass="22282">MQIRLIDLTFSFGSGSPLFENLTHNFHGSTTTGVVGPSGTGKTTLLELIGGKRKPTRGQVMYVPDSVAPLTNRLNPRDISFINQTTPVMPGRTALQNVQVALVSHGVQHRAAERAAHDALAAVGLEGKWHREVSKLSGGEVQRVCVARSLVSPAPIVLADEPTAQLDQLSAKAVSESLTALSRAGKLVIISTHDLMLADACDSILTMGGAE</sequence>
<reference evidence="6" key="1">
    <citation type="submission" date="2016-10" db="EMBL/GenBank/DDBJ databases">
        <authorList>
            <person name="Varghese N."/>
            <person name="Submissions S."/>
        </authorList>
    </citation>
    <scope>NUCLEOTIDE SEQUENCE [LARGE SCALE GENOMIC DNA]</scope>
    <source>
        <strain evidence="6">IMMIB L-1606</strain>
    </source>
</reference>
<dbReference type="RefSeq" id="WP_091718266.1">
    <property type="nucleotide sequence ID" value="NZ_LT629779.1"/>
</dbReference>
<dbReference type="InterPro" id="IPR003593">
    <property type="entry name" value="AAA+_ATPase"/>
</dbReference>
<dbReference type="PANTHER" id="PTHR24220">
    <property type="entry name" value="IMPORT ATP-BINDING PROTEIN"/>
    <property type="match status" value="1"/>
</dbReference>
<dbReference type="SUPFAM" id="SSF52540">
    <property type="entry name" value="P-loop containing nucleoside triphosphate hydrolases"/>
    <property type="match status" value="1"/>
</dbReference>
<dbReference type="AlphaFoldDB" id="A0A1H1VUV0"/>
<keyword evidence="6" id="KW-1185">Reference proteome</keyword>
<evidence type="ECO:0000313" key="6">
    <source>
        <dbReference type="Proteomes" id="UP000198751"/>
    </source>
</evidence>
<keyword evidence="2" id="KW-0547">Nucleotide-binding</keyword>